<feature type="region of interest" description="Disordered" evidence="2">
    <location>
        <begin position="581"/>
        <end position="643"/>
    </location>
</feature>
<dbReference type="AlphaFoldDB" id="A0A8D9BH82"/>
<feature type="region of interest" description="Disordered" evidence="2">
    <location>
        <begin position="353"/>
        <end position="388"/>
    </location>
</feature>
<feature type="compositionally biased region" description="Basic and acidic residues" evidence="2">
    <location>
        <begin position="581"/>
        <end position="604"/>
    </location>
</feature>
<evidence type="ECO:0000313" key="3">
    <source>
        <dbReference type="EMBL" id="CAG6781416.1"/>
    </source>
</evidence>
<reference evidence="3" key="1">
    <citation type="submission" date="2021-05" db="EMBL/GenBank/DDBJ databases">
        <authorList>
            <person name="Alioto T."/>
            <person name="Alioto T."/>
            <person name="Gomez Garrido J."/>
        </authorList>
    </citation>
    <scope>NUCLEOTIDE SEQUENCE</scope>
</reference>
<organism evidence="3">
    <name type="scientific">Cacopsylla melanoneura</name>
    <dbReference type="NCBI Taxonomy" id="428564"/>
    <lineage>
        <taxon>Eukaryota</taxon>
        <taxon>Metazoa</taxon>
        <taxon>Ecdysozoa</taxon>
        <taxon>Arthropoda</taxon>
        <taxon>Hexapoda</taxon>
        <taxon>Insecta</taxon>
        <taxon>Pterygota</taxon>
        <taxon>Neoptera</taxon>
        <taxon>Paraneoptera</taxon>
        <taxon>Hemiptera</taxon>
        <taxon>Sternorrhyncha</taxon>
        <taxon>Psylloidea</taxon>
        <taxon>Psyllidae</taxon>
        <taxon>Psyllinae</taxon>
        <taxon>Cacopsylla</taxon>
    </lineage>
</organism>
<name>A0A8D9BH82_9HEMI</name>
<keyword evidence="1" id="KW-0175">Coiled coil</keyword>
<dbReference type="EMBL" id="HBUF01622904">
    <property type="protein sequence ID" value="CAG6781416.1"/>
    <property type="molecule type" value="Transcribed_RNA"/>
</dbReference>
<sequence length="643" mass="74197">MVVDTRSTIRSNIFKPNNNFLPHEEYNDHYLEIKTNLTKLKSKFCQKCDLTNLTHSISELFLDINKKNNAINKLKTKHNVLNKQLETIKSENEAIKLKMVNENDRVNTIISESKSQTDQFNESLTRKDSEIIKLKHKIDSLEFRNDELIKERELRLQKNNDVKEVEQQDNTRLNREILNLKQENEALVQDKIDLIQTNNDYNEHIEELKAELVGAQFTINTLRSTFDIHCINYDDDDGNYCTTFIQISNQNSYGVSLLQEINDLTNNTSIILELNGTDNNESNIHEVSAVTCVPHPTNKSYIELDSQEVPTGFHLSPVVTVLNHTRDVSPSRELRPVSPEEIRAYDEYWRDEMEKQSKAEKTTATQQRSQPSTAYHPTQSPVTKEKTTKQCNVIPKQPNVTYSPTANQTPKVYIIGDSIAKSIVHNISVKCTPSYDVIDYTKGGMTTINTNNIPVDNPKMEDIAIIVVGTNDLFKTKWENMKEAFIALFHKLQNCKQVYVVQIIKRFDIRKINNHIAKLNTCLKHLVKSHSNVKIINTNLIKYHHLNHDKLHLNNTGKNILTHLIINEVFHRQNLQNIVTDHKTDTRQSENKHNQEKNPTETRRNKVTNNQNKSTNNSTVSKRVTSRSGDNSDRGRQVSFNPR</sequence>
<dbReference type="InterPro" id="IPR036514">
    <property type="entry name" value="SGNH_hydro_sf"/>
</dbReference>
<dbReference type="Gene3D" id="3.40.50.1110">
    <property type="entry name" value="SGNH hydrolase"/>
    <property type="match status" value="1"/>
</dbReference>
<evidence type="ECO:0000256" key="2">
    <source>
        <dbReference type="SAM" id="MobiDB-lite"/>
    </source>
</evidence>
<accession>A0A8D9BH82</accession>
<feature type="compositionally biased region" description="Low complexity" evidence="2">
    <location>
        <begin position="607"/>
        <end position="622"/>
    </location>
</feature>
<feature type="compositionally biased region" description="Polar residues" evidence="2">
    <location>
        <begin position="362"/>
        <end position="382"/>
    </location>
</feature>
<proteinExistence type="predicted"/>
<dbReference type="SUPFAM" id="SSF52266">
    <property type="entry name" value="SGNH hydrolase"/>
    <property type="match status" value="1"/>
</dbReference>
<feature type="coiled-coil region" evidence="1">
    <location>
        <begin position="64"/>
        <end position="105"/>
    </location>
</feature>
<evidence type="ECO:0000256" key="1">
    <source>
        <dbReference type="SAM" id="Coils"/>
    </source>
</evidence>
<protein>
    <submittedName>
        <fullName evidence="3">Uncharacterized protein</fullName>
    </submittedName>
</protein>
<feature type="coiled-coil region" evidence="1">
    <location>
        <begin position="131"/>
        <end position="211"/>
    </location>
</feature>